<gene>
    <name evidence="9" type="primary">SMIM24</name>
</gene>
<comment type="subcellular location">
    <subcellularLocation>
        <location evidence="1">Membrane</location>
        <topology evidence="1">Single-pass membrane protein</topology>
    </subcellularLocation>
</comment>
<evidence type="ECO:0000256" key="3">
    <source>
        <dbReference type="ARBA" id="ARBA00022989"/>
    </source>
</evidence>
<evidence type="ECO:0000256" key="6">
    <source>
        <dbReference type="SAM" id="MobiDB-lite"/>
    </source>
</evidence>
<dbReference type="PANTHER" id="PTHR15296">
    <property type="entry name" value="MEMBRANE-ASSOCIATED PROTEIN MAP17"/>
    <property type="match status" value="1"/>
</dbReference>
<evidence type="ECO:0000256" key="8">
    <source>
        <dbReference type="SAM" id="SignalP"/>
    </source>
</evidence>
<feature type="region of interest" description="Disordered" evidence="6">
    <location>
        <begin position="60"/>
        <end position="134"/>
    </location>
</feature>
<accession>A0A8C3WFK8</accession>
<proteinExistence type="inferred from homology"/>
<keyword evidence="2 7" id="KW-0812">Transmembrane</keyword>
<evidence type="ECO:0000256" key="5">
    <source>
        <dbReference type="ARBA" id="ARBA00049650"/>
    </source>
</evidence>
<dbReference type="PANTHER" id="PTHR15296:SF2">
    <property type="entry name" value="SMALL INTEGRAL MEMBRANE PROTEIN 24"/>
    <property type="match status" value="1"/>
</dbReference>
<dbReference type="GO" id="GO:0016020">
    <property type="term" value="C:membrane"/>
    <property type="evidence" value="ECO:0007669"/>
    <property type="project" value="UniProtKB-SubCell"/>
</dbReference>
<evidence type="ECO:0000313" key="10">
    <source>
        <dbReference type="Proteomes" id="UP000694540"/>
    </source>
</evidence>
<feature type="compositionally biased region" description="Basic and acidic residues" evidence="6">
    <location>
        <begin position="79"/>
        <end position="110"/>
    </location>
</feature>
<feature type="compositionally biased region" description="Basic and acidic residues" evidence="6">
    <location>
        <begin position="122"/>
        <end position="134"/>
    </location>
</feature>
<dbReference type="GeneTree" id="ENSGT00940000154660"/>
<dbReference type="Ensembl" id="ENSCWAT00000014615.1">
    <property type="protein sequence ID" value="ENSCWAP00000013457.1"/>
    <property type="gene ID" value="ENSCWAG00000010463.1"/>
</dbReference>
<organism evidence="9 10">
    <name type="scientific">Catagonus wagneri</name>
    <name type="common">Chacoan peccary</name>
    <dbReference type="NCBI Taxonomy" id="51154"/>
    <lineage>
        <taxon>Eukaryota</taxon>
        <taxon>Metazoa</taxon>
        <taxon>Chordata</taxon>
        <taxon>Craniata</taxon>
        <taxon>Vertebrata</taxon>
        <taxon>Euteleostomi</taxon>
        <taxon>Mammalia</taxon>
        <taxon>Eutheria</taxon>
        <taxon>Laurasiatheria</taxon>
        <taxon>Artiodactyla</taxon>
        <taxon>Suina</taxon>
        <taxon>Tayassuidae</taxon>
        <taxon>Catagonus</taxon>
    </lineage>
</organism>
<evidence type="ECO:0000256" key="4">
    <source>
        <dbReference type="ARBA" id="ARBA00023136"/>
    </source>
</evidence>
<sequence length="134" mass="15212">MGTMETLLLLSALLLSPAEAQEASERRLKPWLVGLAAVVGFLFIVFVLMLTNRIWCSKERAEDEESTLRMNTNPYENVDLSKEGKKEKKEKEKKAKNKKAGDKKSKKEGESNLGLELEEKEEPQNQEKVKNTAM</sequence>
<dbReference type="InterPro" id="IPR031627">
    <property type="entry name" value="PDZK1IP1/SMIM24"/>
</dbReference>
<keyword evidence="4 7" id="KW-0472">Membrane</keyword>
<dbReference type="Pfam" id="PF15807">
    <property type="entry name" value="MAP17"/>
    <property type="match status" value="1"/>
</dbReference>
<comment type="similarity">
    <text evidence="5">Belongs to the PDZK1-interacting protein 1/SMIM24 family.</text>
</comment>
<dbReference type="Proteomes" id="UP000694540">
    <property type="component" value="Unplaced"/>
</dbReference>
<reference evidence="9" key="1">
    <citation type="submission" date="2025-08" db="UniProtKB">
        <authorList>
            <consortium name="Ensembl"/>
        </authorList>
    </citation>
    <scope>IDENTIFICATION</scope>
</reference>
<evidence type="ECO:0000313" key="9">
    <source>
        <dbReference type="Ensembl" id="ENSCWAP00000013457.1"/>
    </source>
</evidence>
<feature type="signal peptide" evidence="8">
    <location>
        <begin position="1"/>
        <end position="20"/>
    </location>
</feature>
<evidence type="ECO:0000256" key="2">
    <source>
        <dbReference type="ARBA" id="ARBA00022692"/>
    </source>
</evidence>
<keyword evidence="8" id="KW-0732">Signal</keyword>
<keyword evidence="3 7" id="KW-1133">Transmembrane helix</keyword>
<name>A0A8C3WFK8_9CETA</name>
<reference evidence="9" key="2">
    <citation type="submission" date="2025-09" db="UniProtKB">
        <authorList>
            <consortium name="Ensembl"/>
        </authorList>
    </citation>
    <scope>IDENTIFICATION</scope>
</reference>
<feature type="transmembrane region" description="Helical" evidence="7">
    <location>
        <begin position="30"/>
        <end position="50"/>
    </location>
</feature>
<dbReference type="AlphaFoldDB" id="A0A8C3WFK8"/>
<protein>
    <submittedName>
        <fullName evidence="9">Small integral membrane protein 24</fullName>
    </submittedName>
</protein>
<keyword evidence="10" id="KW-1185">Reference proteome</keyword>
<evidence type="ECO:0000256" key="1">
    <source>
        <dbReference type="ARBA" id="ARBA00004167"/>
    </source>
</evidence>
<feature type="chain" id="PRO_5034762159" evidence="8">
    <location>
        <begin position="21"/>
        <end position="134"/>
    </location>
</feature>
<evidence type="ECO:0000256" key="7">
    <source>
        <dbReference type="SAM" id="Phobius"/>
    </source>
</evidence>